<reference evidence="2 3" key="1">
    <citation type="submission" date="2017-12" db="EMBL/GenBank/DDBJ databases">
        <title>Hemimetabolous genomes reveal molecular basis of termite eusociality.</title>
        <authorList>
            <person name="Harrison M.C."/>
            <person name="Jongepier E."/>
            <person name="Robertson H.M."/>
            <person name="Arning N."/>
            <person name="Bitard-Feildel T."/>
            <person name="Chao H."/>
            <person name="Childers C.P."/>
            <person name="Dinh H."/>
            <person name="Doddapaneni H."/>
            <person name="Dugan S."/>
            <person name="Gowin J."/>
            <person name="Greiner C."/>
            <person name="Han Y."/>
            <person name="Hu H."/>
            <person name="Hughes D.S.T."/>
            <person name="Huylmans A.-K."/>
            <person name="Kemena C."/>
            <person name="Kremer L.P.M."/>
            <person name="Lee S.L."/>
            <person name="Lopez-Ezquerra A."/>
            <person name="Mallet L."/>
            <person name="Monroy-Kuhn J.M."/>
            <person name="Moser A."/>
            <person name="Murali S.C."/>
            <person name="Muzny D.M."/>
            <person name="Otani S."/>
            <person name="Piulachs M.-D."/>
            <person name="Poelchau M."/>
            <person name="Qu J."/>
            <person name="Schaub F."/>
            <person name="Wada-Katsumata A."/>
            <person name="Worley K.C."/>
            <person name="Xie Q."/>
            <person name="Ylla G."/>
            <person name="Poulsen M."/>
            <person name="Gibbs R.A."/>
            <person name="Schal C."/>
            <person name="Richards S."/>
            <person name="Belles X."/>
            <person name="Korb J."/>
            <person name="Bornberg-Bauer E."/>
        </authorList>
    </citation>
    <scope>NUCLEOTIDE SEQUENCE [LARGE SCALE GENOMIC DNA]</scope>
    <source>
        <tissue evidence="2">Whole body</tissue>
    </source>
</reference>
<sequence length="978" mass="114409">MVDTNRPKCSRKRVKRSDDLNIPLRIFHQNIRGLKDKINELTLSLINEKPSIICLSEHHLKVHEMEGIHIPNYKFCAGYCRKKHKNGGVCIFINEDYNFTVINVQKFSKEKDIEIVAIKTEFNKIRIIVLCIYRSPIGDFDLFMVKLDFILNSLQKSNVEFIICGDFNIDYLENNNRKSKLEVLLSTYNLKDSVKFPTRITNTSASLIDNIFIDNRRSYSIKPCINGLSDHDAQVITFKNVPVPNKVLGSTFIRSINKNNCEEFKKLLSWENWENIFENNNVNIIFNNFHNTYLRCFYTCFQKKKVEHKDYNKKWITQGIRISCRRKKELLVLSRQWDDLNLKIYYKQYCKVLSKVIIAAKKLHYNKLISRSNNKMRSTWEIINVEKGKTKRGNCVQSLMIENKVIRNQNKIANAFNKFFISIADSTILNKNVCSNQELPTPIDYLIDSFNLPVNKMKWQYASTQEITRIIKSLKTKNSTGYDEISNRIIKVSLPFIVSPLTYICNKILSTGVFPDRLKYATVKPLFKKGETQNMANYRPISLLTSFSKIIEKLMYARLINHIESNNILAQEQYGFRSHSSTEQAAFSLMNSILSAMNNKLMVGGLFCDLQKAFDCVNHKILLEKLIFYGIEGKFKSLIESYLMDRYQRVVIGNKFDSRSFSEWEVIKCGVPQGSILGPLFFLFYINDLPSISNRKNKTVLFADDTSIIITDINKLELEINLKQTLKDIDTWFNANLLALNFKKSQYIEFRSKNCYNITPMTIDDEIKLPKVKETKFLGLIIDDTITWKQHINYVINKIARSCYALRNIKHFIPLDTLKVIYFAHIHSILSYGIIFWGNASYACNVFRLQKKAMRIIANFGPRESCRHLFEKFEILSFYSQFIYSLILFTINNDHLFNAITMIHEHKTRTHNNLYLPSVNLTKYSQSAYVAGIKAFNHLPQTLKELTLDVPNFKRALKRFLLHHSFYSMKEYYQQKWV</sequence>
<dbReference type="Pfam" id="PF03372">
    <property type="entry name" value="Exo_endo_phos"/>
    <property type="match status" value="1"/>
</dbReference>
<dbReference type="InterPro" id="IPR036691">
    <property type="entry name" value="Endo/exonu/phosph_ase_sf"/>
</dbReference>
<keyword evidence="3" id="KW-1185">Reference proteome</keyword>
<evidence type="ECO:0000313" key="3">
    <source>
        <dbReference type="Proteomes" id="UP000235965"/>
    </source>
</evidence>
<feature type="domain" description="Reverse transcriptase" evidence="1">
    <location>
        <begin position="507"/>
        <end position="782"/>
    </location>
</feature>
<proteinExistence type="predicted"/>
<dbReference type="PANTHER" id="PTHR33332">
    <property type="entry name" value="REVERSE TRANSCRIPTASE DOMAIN-CONTAINING PROTEIN"/>
    <property type="match status" value="1"/>
</dbReference>
<dbReference type="PROSITE" id="PS50878">
    <property type="entry name" value="RT_POL"/>
    <property type="match status" value="1"/>
</dbReference>
<dbReference type="STRING" id="105785.A0A2J7R767"/>
<name>A0A2J7R767_9NEOP</name>
<gene>
    <name evidence="2" type="ORF">B7P43_G13333</name>
</gene>
<dbReference type="EMBL" id="NEVH01006738">
    <property type="protein sequence ID" value="PNF36662.1"/>
    <property type="molecule type" value="Genomic_DNA"/>
</dbReference>
<protein>
    <recommendedName>
        <fullName evidence="1">Reverse transcriptase domain-containing protein</fullName>
    </recommendedName>
</protein>
<dbReference type="SUPFAM" id="SSF56219">
    <property type="entry name" value="DNase I-like"/>
    <property type="match status" value="1"/>
</dbReference>
<dbReference type="InParanoid" id="A0A2J7R767"/>
<comment type="caution">
    <text evidence="2">The sequence shown here is derived from an EMBL/GenBank/DDBJ whole genome shotgun (WGS) entry which is preliminary data.</text>
</comment>
<dbReference type="GO" id="GO:0003824">
    <property type="term" value="F:catalytic activity"/>
    <property type="evidence" value="ECO:0007669"/>
    <property type="project" value="InterPro"/>
</dbReference>
<dbReference type="AlphaFoldDB" id="A0A2J7R767"/>
<dbReference type="Gene3D" id="3.60.10.10">
    <property type="entry name" value="Endonuclease/exonuclease/phosphatase"/>
    <property type="match status" value="1"/>
</dbReference>
<dbReference type="OrthoDB" id="414730at2759"/>
<evidence type="ECO:0000313" key="2">
    <source>
        <dbReference type="EMBL" id="PNF36662.1"/>
    </source>
</evidence>
<dbReference type="InterPro" id="IPR005135">
    <property type="entry name" value="Endo/exonuclease/phosphatase"/>
</dbReference>
<accession>A0A2J7R767</accession>
<dbReference type="Pfam" id="PF00078">
    <property type="entry name" value="RVT_1"/>
    <property type="match status" value="1"/>
</dbReference>
<dbReference type="CDD" id="cd01650">
    <property type="entry name" value="RT_nLTR_like"/>
    <property type="match status" value="1"/>
</dbReference>
<organism evidence="2 3">
    <name type="scientific">Cryptotermes secundus</name>
    <dbReference type="NCBI Taxonomy" id="105785"/>
    <lineage>
        <taxon>Eukaryota</taxon>
        <taxon>Metazoa</taxon>
        <taxon>Ecdysozoa</taxon>
        <taxon>Arthropoda</taxon>
        <taxon>Hexapoda</taxon>
        <taxon>Insecta</taxon>
        <taxon>Pterygota</taxon>
        <taxon>Neoptera</taxon>
        <taxon>Polyneoptera</taxon>
        <taxon>Dictyoptera</taxon>
        <taxon>Blattodea</taxon>
        <taxon>Blattoidea</taxon>
        <taxon>Termitoidae</taxon>
        <taxon>Kalotermitidae</taxon>
        <taxon>Cryptotermitinae</taxon>
        <taxon>Cryptotermes</taxon>
    </lineage>
</organism>
<evidence type="ECO:0000259" key="1">
    <source>
        <dbReference type="PROSITE" id="PS50878"/>
    </source>
</evidence>
<dbReference type="InterPro" id="IPR000477">
    <property type="entry name" value="RT_dom"/>
</dbReference>
<dbReference type="Proteomes" id="UP000235965">
    <property type="component" value="Unassembled WGS sequence"/>
</dbReference>